<evidence type="ECO:0000313" key="1">
    <source>
        <dbReference type="EMBL" id="QCI99635.1"/>
    </source>
</evidence>
<evidence type="ECO:0000313" key="2">
    <source>
        <dbReference type="EMBL" id="QYA09934.1"/>
    </source>
</evidence>
<accession>A0A4D7DQS0</accession>
<keyword evidence="4" id="KW-1185">Reference proteome</keyword>
<dbReference type="AlphaFoldDB" id="A0A4D7DQS0"/>
<dbReference type="EMBL" id="CP072168">
    <property type="protein sequence ID" value="QYA09934.1"/>
    <property type="molecule type" value="Genomic_DNA"/>
</dbReference>
<sequence>MIQITDNAYREHEIFENLTQYGDFYDSLSMSVFQQVTTGTTAFVNIDSYVFSSIQGTVESMAYLLEKGRINDAFALLRKYHDVATINVYVNLWLKHHCTAEVSIVPFVNDWLHGKSTKPLPRIEEMTKYIENSGELGARKRCNDQIHYNFFHTTLLNDGALYVKDRLVWLNTFNEDLRCIVIYHLALIFGLELPHKNRT</sequence>
<dbReference type="STRING" id="1367849.GCA_000518585_04885"/>
<dbReference type="Proteomes" id="UP000298545">
    <property type="component" value="Chromosome linear"/>
</dbReference>
<reference evidence="1 3" key="1">
    <citation type="submission" date="2019-04" db="EMBL/GenBank/DDBJ databases">
        <title>Complete genome sequence of Agrobacterium larrymoorei CFBP5473.</title>
        <authorList>
            <person name="Haryono M."/>
            <person name="Chou L."/>
            <person name="Lin Y.-C."/>
            <person name="Lai E.-M."/>
            <person name="Kuo C.-H."/>
        </authorList>
    </citation>
    <scope>NUCLEOTIDE SEQUENCE [LARGE SCALE GENOMIC DNA]</scope>
    <source>
        <strain evidence="1 3">CFBP5473</strain>
    </source>
</reference>
<reference evidence="2 4" key="2">
    <citation type="submission" date="2021-03" db="EMBL/GenBank/DDBJ databases">
        <title>Rapid diversification of plasmids in a genus of pathogenic and nitrogen fixing bacteria.</title>
        <authorList>
            <person name="Weisberg A.J."/>
            <person name="Miller M."/>
            <person name="Ream W."/>
            <person name="Grunwald N.J."/>
            <person name="Chang J.H."/>
        </authorList>
    </citation>
    <scope>NUCLEOTIDE SEQUENCE [LARGE SCALE GENOMIC DNA]</scope>
    <source>
        <strain evidence="2 4">AF3.44</strain>
    </source>
</reference>
<dbReference type="Proteomes" id="UP000826513">
    <property type="component" value="Chromosome 2"/>
</dbReference>
<dbReference type="OrthoDB" id="5540894at2"/>
<gene>
    <name evidence="1" type="ORF">CFBP5473_16760</name>
    <name evidence="2" type="ORF">J5285_21575</name>
</gene>
<dbReference type="RefSeq" id="WP_051441464.1">
    <property type="nucleotide sequence ID" value="NZ_CP039692.1"/>
</dbReference>
<protein>
    <submittedName>
        <fullName evidence="1">Uncharacterized protein</fullName>
    </submittedName>
</protein>
<dbReference type="EMBL" id="CP039692">
    <property type="protein sequence ID" value="QCI99635.1"/>
    <property type="molecule type" value="Genomic_DNA"/>
</dbReference>
<organism evidence="1 3">
    <name type="scientific">Agrobacterium larrymoorei</name>
    <dbReference type="NCBI Taxonomy" id="160699"/>
    <lineage>
        <taxon>Bacteria</taxon>
        <taxon>Pseudomonadati</taxon>
        <taxon>Pseudomonadota</taxon>
        <taxon>Alphaproteobacteria</taxon>
        <taxon>Hyphomicrobiales</taxon>
        <taxon>Rhizobiaceae</taxon>
        <taxon>Rhizobium/Agrobacterium group</taxon>
        <taxon>Agrobacterium</taxon>
    </lineage>
</organism>
<evidence type="ECO:0000313" key="4">
    <source>
        <dbReference type="Proteomes" id="UP000826513"/>
    </source>
</evidence>
<proteinExistence type="predicted"/>
<evidence type="ECO:0000313" key="3">
    <source>
        <dbReference type="Proteomes" id="UP000298545"/>
    </source>
</evidence>
<dbReference type="KEGG" id="alf:CFBP5473_16760"/>
<name>A0A4D7DQS0_9HYPH</name>